<dbReference type="Pfam" id="PF00078">
    <property type="entry name" value="RVT_1"/>
    <property type="match status" value="1"/>
</dbReference>
<evidence type="ECO:0000256" key="3">
    <source>
        <dbReference type="SAM" id="MobiDB-lite"/>
    </source>
</evidence>
<evidence type="ECO:0000256" key="1">
    <source>
        <dbReference type="ARBA" id="ARBA00010879"/>
    </source>
</evidence>
<proteinExistence type="inferred from homology"/>
<keyword evidence="6" id="KW-1185">Reference proteome</keyword>
<dbReference type="EMBL" id="JAHGAV010000270">
    <property type="protein sequence ID" value="KAG6927209.1"/>
    <property type="molecule type" value="Genomic_DNA"/>
</dbReference>
<evidence type="ECO:0000313" key="5">
    <source>
        <dbReference type="EMBL" id="KAG6927209.1"/>
    </source>
</evidence>
<dbReference type="InterPro" id="IPR043128">
    <property type="entry name" value="Rev_trsase/Diguanyl_cyclase"/>
</dbReference>
<evidence type="ECO:0000259" key="4">
    <source>
        <dbReference type="PROSITE" id="PS50878"/>
    </source>
</evidence>
<dbReference type="EC" id="3.1.26.4" evidence="2"/>
<sequence length="532" mass="57804">PQIKRGATSYLGLVRTQQIYGKVEVPHGFPGYYYPFPGDWYAALDMKDAYFHIAVYPPHRRFLRFVVDQRHFQFAVLPFGLSTAPRVFMKCMAVVAAALRRWRIQVFPYLDDWLIRGNSSSQVQSQVQTAKSMFNQLDLLLNVEKSTLEPTQRLDFIGAVLDSTLVRAFLPEAKRSCNHHTRPSELPNLDSSKLPQPAWSHGVLHIRDYTRQIMPPSVPGMALVSISSTQRQHGCRIEGAIAGPSLPRLVAGSQEGAGRGAISCTTALPSRHHRCVIPRLVGPPERSSDTGPVVGSGISPPHQPQGAAGSAPCLPSLFQAPSGSLCRSPHGQHNGHVLYQQARGGTFVPTLARSHTVVGVLHSPLHPPGGLLSPRGSEHLGGPPQQILPGTRVIHSPGCYPLCLPEVGISPHRPVRDSRELEVPRVLLAPGTLPRLPDGRFSPALDRPPVLCLSTFAAGPQGPAQVTQGQGPPNPDRPGVAQAVLVHHSLLELSVTAPITLPLWPDLITQEHSRLRHPDLQSLHLTACLLHG</sequence>
<dbReference type="Proteomes" id="UP000765507">
    <property type="component" value="Unassembled WGS sequence"/>
</dbReference>
<comment type="similarity">
    <text evidence="1">Belongs to the beta type-B retroviral polymerase family. HERV class-II K(HML-2) pol subfamily.</text>
</comment>
<dbReference type="PROSITE" id="PS50878">
    <property type="entry name" value="RT_POL"/>
    <property type="match status" value="1"/>
</dbReference>
<dbReference type="PANTHER" id="PTHR33050">
    <property type="entry name" value="REVERSE TRANSCRIPTASE DOMAIN-CONTAINING PROTEIN"/>
    <property type="match status" value="1"/>
</dbReference>
<dbReference type="GO" id="GO:0004523">
    <property type="term" value="F:RNA-DNA hybrid ribonuclease activity"/>
    <property type="evidence" value="ECO:0007669"/>
    <property type="project" value="UniProtKB-EC"/>
</dbReference>
<feature type="domain" description="Reverse transcriptase" evidence="4">
    <location>
        <begin position="1"/>
        <end position="161"/>
    </location>
</feature>
<dbReference type="InterPro" id="IPR000477">
    <property type="entry name" value="RT_dom"/>
</dbReference>
<name>A0A8T1SE21_CHESE</name>
<reference evidence="5 6" key="1">
    <citation type="journal article" date="2020" name="G3 (Bethesda)">
        <title>Draft Genome of the Common Snapping Turtle, Chelydra serpentina, a Model for Phenotypic Plasticity in Reptiles.</title>
        <authorList>
            <person name="Das D."/>
            <person name="Singh S.K."/>
            <person name="Bierstedt J."/>
            <person name="Erickson A."/>
            <person name="Galli G.L.J."/>
            <person name="Crossley D.A. 2nd"/>
            <person name="Rhen T."/>
        </authorList>
    </citation>
    <scope>NUCLEOTIDE SEQUENCE [LARGE SCALE GENOMIC DNA]</scope>
    <source>
        <strain evidence="5">KW</strain>
    </source>
</reference>
<organism evidence="5 6">
    <name type="scientific">Chelydra serpentina</name>
    <name type="common">Snapping turtle</name>
    <name type="synonym">Testudo serpentina</name>
    <dbReference type="NCBI Taxonomy" id="8475"/>
    <lineage>
        <taxon>Eukaryota</taxon>
        <taxon>Metazoa</taxon>
        <taxon>Chordata</taxon>
        <taxon>Craniata</taxon>
        <taxon>Vertebrata</taxon>
        <taxon>Euteleostomi</taxon>
        <taxon>Archelosauria</taxon>
        <taxon>Testudinata</taxon>
        <taxon>Testudines</taxon>
        <taxon>Cryptodira</taxon>
        <taxon>Durocryptodira</taxon>
        <taxon>Americhelydia</taxon>
        <taxon>Chelydroidea</taxon>
        <taxon>Chelydridae</taxon>
        <taxon>Chelydra</taxon>
    </lineage>
</organism>
<feature type="region of interest" description="Disordered" evidence="3">
    <location>
        <begin position="280"/>
        <end position="313"/>
    </location>
</feature>
<dbReference type="Gene3D" id="3.30.70.270">
    <property type="match status" value="1"/>
</dbReference>
<evidence type="ECO:0000313" key="6">
    <source>
        <dbReference type="Proteomes" id="UP000765507"/>
    </source>
</evidence>
<protein>
    <recommendedName>
        <fullName evidence="2">ribonuclease H</fullName>
        <ecNumber evidence="2">3.1.26.4</ecNumber>
    </recommendedName>
</protein>
<dbReference type="CDD" id="cd03714">
    <property type="entry name" value="RT_DIRS1"/>
    <property type="match status" value="1"/>
</dbReference>
<dbReference type="SUPFAM" id="SSF56672">
    <property type="entry name" value="DNA/RNA polymerases"/>
    <property type="match status" value="1"/>
</dbReference>
<accession>A0A8T1SE21</accession>
<dbReference type="InterPro" id="IPR043502">
    <property type="entry name" value="DNA/RNA_pol_sf"/>
</dbReference>
<comment type="caution">
    <text evidence="5">The sequence shown here is derived from an EMBL/GenBank/DDBJ whole genome shotgun (WGS) entry which is preliminary data.</text>
</comment>
<dbReference type="PANTHER" id="PTHR33050:SF7">
    <property type="entry name" value="RIBONUCLEASE H"/>
    <property type="match status" value="1"/>
</dbReference>
<dbReference type="InterPro" id="IPR052055">
    <property type="entry name" value="Hepadnavirus_pol/RT"/>
</dbReference>
<feature type="non-terminal residue" evidence="5">
    <location>
        <position position="1"/>
    </location>
</feature>
<evidence type="ECO:0000256" key="2">
    <source>
        <dbReference type="ARBA" id="ARBA00012180"/>
    </source>
</evidence>
<gene>
    <name evidence="5" type="ORF">G0U57_010328</name>
</gene>
<dbReference type="Gene3D" id="3.10.10.10">
    <property type="entry name" value="HIV Type 1 Reverse Transcriptase, subunit A, domain 1"/>
    <property type="match status" value="1"/>
</dbReference>
<dbReference type="AlphaFoldDB" id="A0A8T1SE21"/>
<dbReference type="OrthoDB" id="9908277at2759"/>